<sequence>MPLSYPELSGDRSEQKKPKISAIPGFEISLPYTRFMAISPHPTQVLIQQFTSGIGLPFQELLKKEIIEEILQEIGVKYKSRIYNPIVIVWSFLSQVLDPDHSCQNAVSRIISYLEFCCV</sequence>
<proteinExistence type="predicted"/>
<dbReference type="RefSeq" id="WP_021833762.1">
    <property type="nucleotide sequence ID" value="NZ_CAQL01000959.1"/>
</dbReference>
<dbReference type="Proteomes" id="UP000017981">
    <property type="component" value="Unassembled WGS sequence"/>
</dbReference>
<name>T2IYS5_CROWT</name>
<comment type="caution">
    <text evidence="1">The sequence shown here is derived from an EMBL/GenBank/DDBJ whole genome shotgun (WGS) entry which is preliminary data.</text>
</comment>
<gene>
    <name evidence="1" type="ORF">CWATWH0005_834</name>
</gene>
<dbReference type="AlphaFoldDB" id="T2IYS5"/>
<evidence type="ECO:0000313" key="2">
    <source>
        <dbReference type="Proteomes" id="UP000017981"/>
    </source>
</evidence>
<reference evidence="1 2" key="2">
    <citation type="submission" date="2013-09" db="EMBL/GenBank/DDBJ databases">
        <title>Whole genome comparison of six Crocosphaera watsonii strains with differing phenotypes.</title>
        <authorList>
            <person name="Bench S.R."/>
            <person name="Heller P."/>
            <person name="Frank I."/>
            <person name="Arciniega M."/>
            <person name="Shilova I.N."/>
            <person name="Zehr J.P."/>
        </authorList>
    </citation>
    <scope>NUCLEOTIDE SEQUENCE [LARGE SCALE GENOMIC DNA]</scope>
    <source>
        <strain evidence="1 2">WH 0005</strain>
    </source>
</reference>
<reference evidence="1 2" key="1">
    <citation type="submission" date="2013-01" db="EMBL/GenBank/DDBJ databases">
        <authorList>
            <person name="Bench S."/>
        </authorList>
    </citation>
    <scope>NUCLEOTIDE SEQUENCE [LARGE SCALE GENOMIC DNA]</scope>
    <source>
        <strain evidence="1 2">WH 0005</strain>
    </source>
</reference>
<dbReference type="EMBL" id="CAQL01000959">
    <property type="protein sequence ID" value="CCQ58084.1"/>
    <property type="molecule type" value="Genomic_DNA"/>
</dbReference>
<organism evidence="1 2">
    <name type="scientific">Crocosphaera watsonii WH 0005</name>
    <dbReference type="NCBI Taxonomy" id="423472"/>
    <lineage>
        <taxon>Bacteria</taxon>
        <taxon>Bacillati</taxon>
        <taxon>Cyanobacteriota</taxon>
        <taxon>Cyanophyceae</taxon>
        <taxon>Oscillatoriophycideae</taxon>
        <taxon>Chroococcales</taxon>
        <taxon>Aphanothecaceae</taxon>
        <taxon>Crocosphaera</taxon>
    </lineage>
</organism>
<evidence type="ECO:0000313" key="1">
    <source>
        <dbReference type="EMBL" id="CCQ58084.1"/>
    </source>
</evidence>
<accession>T2IYS5</accession>
<protein>
    <submittedName>
        <fullName evidence="1">COG3385: FOG: Transposase and inactivated derivatives</fullName>
    </submittedName>
</protein>
<dbReference type="GeneID" id="88769815"/>